<keyword evidence="4" id="KW-1185">Reference proteome</keyword>
<keyword evidence="2" id="KW-0812">Transmembrane</keyword>
<evidence type="ECO:0000256" key="1">
    <source>
        <dbReference type="SAM" id="MobiDB-lite"/>
    </source>
</evidence>
<feature type="region of interest" description="Disordered" evidence="1">
    <location>
        <begin position="116"/>
        <end position="138"/>
    </location>
</feature>
<evidence type="ECO:0000313" key="3">
    <source>
        <dbReference type="EMBL" id="SDU17189.1"/>
    </source>
</evidence>
<dbReference type="Proteomes" id="UP000199608">
    <property type="component" value="Unassembled WGS sequence"/>
</dbReference>
<name>A0A1H2GCF8_9BACT</name>
<dbReference type="EMBL" id="FNLL01000005">
    <property type="protein sequence ID" value="SDU17189.1"/>
    <property type="molecule type" value="Genomic_DNA"/>
</dbReference>
<keyword evidence="2" id="KW-0472">Membrane</keyword>
<reference evidence="4" key="1">
    <citation type="submission" date="2016-10" db="EMBL/GenBank/DDBJ databases">
        <authorList>
            <person name="Varghese N."/>
            <person name="Submissions S."/>
        </authorList>
    </citation>
    <scope>NUCLEOTIDE SEQUENCE [LARGE SCALE GENOMIC DNA]</scope>
    <source>
        <strain evidence="4">DSM 3384</strain>
    </source>
</reference>
<feature type="compositionally biased region" description="Basic and acidic residues" evidence="1">
    <location>
        <begin position="126"/>
        <end position="138"/>
    </location>
</feature>
<dbReference type="AlphaFoldDB" id="A0A1H2GCF8"/>
<feature type="transmembrane region" description="Helical" evidence="2">
    <location>
        <begin position="7"/>
        <end position="24"/>
    </location>
</feature>
<evidence type="ECO:0000313" key="4">
    <source>
        <dbReference type="Proteomes" id="UP000199608"/>
    </source>
</evidence>
<sequence>MKTIKYILWLIIIAMLGILIYQNLEYFITPVSLKFDLKVASWNWTIPELQNIAYFGICFLLGLIIAGIKGFAVKLRLTKQIKSKDTDIASLNEQVNKLKTDLGVFQHDPYIKKEIEEKTVVGQPENDNKKGDKSNTAD</sequence>
<protein>
    <recommendedName>
        <fullName evidence="5">Lipopolysaccharide assembly protein A domain-containing protein</fullName>
    </recommendedName>
</protein>
<feature type="transmembrane region" description="Helical" evidence="2">
    <location>
        <begin position="52"/>
        <end position="72"/>
    </location>
</feature>
<proteinExistence type="predicted"/>
<accession>A0A1H2GCF8</accession>
<evidence type="ECO:0008006" key="5">
    <source>
        <dbReference type="Google" id="ProtNLM"/>
    </source>
</evidence>
<organism evidence="3 4">
    <name type="scientific">Desulfobacula phenolica</name>
    <dbReference type="NCBI Taxonomy" id="90732"/>
    <lineage>
        <taxon>Bacteria</taxon>
        <taxon>Pseudomonadati</taxon>
        <taxon>Thermodesulfobacteriota</taxon>
        <taxon>Desulfobacteria</taxon>
        <taxon>Desulfobacterales</taxon>
        <taxon>Desulfobacteraceae</taxon>
        <taxon>Desulfobacula</taxon>
    </lineage>
</organism>
<gene>
    <name evidence="3" type="ORF">SAMN04487931_105122</name>
</gene>
<evidence type="ECO:0000256" key="2">
    <source>
        <dbReference type="SAM" id="Phobius"/>
    </source>
</evidence>
<dbReference type="RefSeq" id="WP_092233329.1">
    <property type="nucleotide sequence ID" value="NZ_FNLL01000005.1"/>
</dbReference>
<keyword evidence="2" id="KW-1133">Transmembrane helix</keyword>